<evidence type="ECO:0000313" key="1">
    <source>
        <dbReference type="EMBL" id="MCA9728985.1"/>
    </source>
</evidence>
<dbReference type="Proteomes" id="UP000697710">
    <property type="component" value="Unassembled WGS sequence"/>
</dbReference>
<comment type="caution">
    <text evidence="1">The sequence shown here is derived from an EMBL/GenBank/DDBJ whole genome shotgun (WGS) entry which is preliminary data.</text>
</comment>
<sequence>MTLPSVRCCWLVATLMIQGTLSGCSGDDKSTAPIPEDPRKTIDGLFQELKDAYEARDITRYGRLFDQENFVFVFDERDVAENPGIPTSWDWSLEEVASRNMFQSDLVVGIASEFEVEDPVAATTQDERDRSFPAGTVKVAIADVSLAVENRDPFGGENLFYRVTGDGAFFFLYPDSSEIVDDVPVWKIFEWRDDRLFFFPTELKSWGAIKYVFRH</sequence>
<dbReference type="AlphaFoldDB" id="A0A956M0B5"/>
<gene>
    <name evidence="1" type="ORF">KC729_14935</name>
</gene>
<reference evidence="1" key="2">
    <citation type="journal article" date="2021" name="Microbiome">
        <title>Successional dynamics and alternative stable states in a saline activated sludge microbial community over 9 years.</title>
        <authorList>
            <person name="Wang Y."/>
            <person name="Ye J."/>
            <person name="Ju F."/>
            <person name="Liu L."/>
            <person name="Boyd J.A."/>
            <person name="Deng Y."/>
            <person name="Parks D.H."/>
            <person name="Jiang X."/>
            <person name="Yin X."/>
            <person name="Woodcroft B.J."/>
            <person name="Tyson G.W."/>
            <person name="Hugenholtz P."/>
            <person name="Polz M.F."/>
            <person name="Zhang T."/>
        </authorList>
    </citation>
    <scope>NUCLEOTIDE SEQUENCE</scope>
    <source>
        <strain evidence="1">HKST-UBA01</strain>
    </source>
</reference>
<reference evidence="1" key="1">
    <citation type="submission" date="2020-04" db="EMBL/GenBank/DDBJ databases">
        <authorList>
            <person name="Zhang T."/>
        </authorList>
    </citation>
    <scope>NUCLEOTIDE SEQUENCE</scope>
    <source>
        <strain evidence="1">HKST-UBA01</strain>
    </source>
</reference>
<protein>
    <submittedName>
        <fullName evidence="1">Uncharacterized protein</fullName>
    </submittedName>
</protein>
<dbReference type="EMBL" id="JAGQHR010000536">
    <property type="protein sequence ID" value="MCA9728985.1"/>
    <property type="molecule type" value="Genomic_DNA"/>
</dbReference>
<proteinExistence type="predicted"/>
<evidence type="ECO:0000313" key="2">
    <source>
        <dbReference type="Proteomes" id="UP000697710"/>
    </source>
</evidence>
<accession>A0A956M0B5</accession>
<name>A0A956M0B5_UNCEI</name>
<organism evidence="1 2">
    <name type="scientific">Eiseniibacteriota bacterium</name>
    <dbReference type="NCBI Taxonomy" id="2212470"/>
    <lineage>
        <taxon>Bacteria</taxon>
        <taxon>Candidatus Eiseniibacteriota</taxon>
    </lineage>
</organism>
<dbReference type="PROSITE" id="PS51257">
    <property type="entry name" value="PROKAR_LIPOPROTEIN"/>
    <property type="match status" value="1"/>
</dbReference>